<accession>A0ABT5ELU0</accession>
<gene>
    <name evidence="1" type="ORF">POL67_12425</name>
</gene>
<evidence type="ECO:0008006" key="3">
    <source>
        <dbReference type="Google" id="ProtNLM"/>
    </source>
</evidence>
<dbReference type="RefSeq" id="WP_271917495.1">
    <property type="nucleotide sequence ID" value="NZ_JAQNDO010000001.1"/>
</dbReference>
<comment type="caution">
    <text evidence="1">The sequence shown here is derived from an EMBL/GenBank/DDBJ whole genome shotgun (WGS) entry which is preliminary data.</text>
</comment>
<name>A0ABT5ELU0_9BACT</name>
<dbReference type="EMBL" id="JAQNDO010000001">
    <property type="protein sequence ID" value="MDC0742158.1"/>
    <property type="molecule type" value="Genomic_DNA"/>
</dbReference>
<reference evidence="1 2" key="1">
    <citation type="submission" date="2022-11" db="EMBL/GenBank/DDBJ databases">
        <title>Minimal conservation of predation-associated metabolite biosynthetic gene clusters underscores biosynthetic potential of Myxococcota including descriptions for ten novel species: Archangium lansinium sp. nov., Myxococcus landrumus sp. nov., Nannocystis bai.</title>
        <authorList>
            <person name="Ahearne A."/>
            <person name="Stevens C."/>
            <person name="Dowd S."/>
        </authorList>
    </citation>
    <scope>NUCLEOTIDE SEQUENCE [LARGE SCALE GENOMIC DNA]</scope>
    <source>
        <strain evidence="1 2">RJM3</strain>
    </source>
</reference>
<protein>
    <recommendedName>
        <fullName evidence="3">DUF2185 domain-containing protein</fullName>
    </recommendedName>
</protein>
<evidence type="ECO:0000313" key="1">
    <source>
        <dbReference type="EMBL" id="MDC0742158.1"/>
    </source>
</evidence>
<keyword evidence="2" id="KW-1185">Reference proteome</keyword>
<evidence type="ECO:0000313" key="2">
    <source>
        <dbReference type="Proteomes" id="UP001221411"/>
    </source>
</evidence>
<proteinExistence type="predicted"/>
<organism evidence="1 2">
    <name type="scientific">Polyangium mundeleinium</name>
    <dbReference type="NCBI Taxonomy" id="2995306"/>
    <lineage>
        <taxon>Bacteria</taxon>
        <taxon>Pseudomonadati</taxon>
        <taxon>Myxococcota</taxon>
        <taxon>Polyangia</taxon>
        <taxon>Polyangiales</taxon>
        <taxon>Polyangiaceae</taxon>
        <taxon>Polyangium</taxon>
    </lineage>
</organism>
<dbReference type="Proteomes" id="UP001221411">
    <property type="component" value="Unassembled WGS sequence"/>
</dbReference>
<sequence length="94" mass="10355">MKWPFADPPNVAVFTSKRILSGEAWIAYVSHDEDDGAWQFHASNGPVPEAEAAVVSLRSIVDADPTLASLADLPLGWCAWRDHVGAPWNRKKNE</sequence>